<comment type="caution">
    <text evidence="1">The sequence shown here is derived from an EMBL/GenBank/DDBJ whole genome shotgun (WGS) entry which is preliminary data.</text>
</comment>
<keyword evidence="2" id="KW-1185">Reference proteome</keyword>
<organism evidence="1 2">
    <name type="scientific">Aquimarina hainanensis</name>
    <dbReference type="NCBI Taxonomy" id="1578017"/>
    <lineage>
        <taxon>Bacteria</taxon>
        <taxon>Pseudomonadati</taxon>
        <taxon>Bacteroidota</taxon>
        <taxon>Flavobacteriia</taxon>
        <taxon>Flavobacteriales</taxon>
        <taxon>Flavobacteriaceae</taxon>
        <taxon>Aquimarina</taxon>
    </lineage>
</organism>
<protein>
    <recommendedName>
        <fullName evidence="3">Molybdenum cofactor biosynthesis protein F N-terminal domain-containing protein</fullName>
    </recommendedName>
</protein>
<evidence type="ECO:0000313" key="1">
    <source>
        <dbReference type="EMBL" id="MFD2592869.1"/>
    </source>
</evidence>
<dbReference type="Proteomes" id="UP001597459">
    <property type="component" value="Unassembled WGS sequence"/>
</dbReference>
<reference evidence="2" key="1">
    <citation type="journal article" date="2019" name="Int. J. Syst. Evol. Microbiol.">
        <title>The Global Catalogue of Microorganisms (GCM) 10K type strain sequencing project: providing services to taxonomists for standard genome sequencing and annotation.</title>
        <authorList>
            <consortium name="The Broad Institute Genomics Platform"/>
            <consortium name="The Broad Institute Genome Sequencing Center for Infectious Disease"/>
            <person name="Wu L."/>
            <person name="Ma J."/>
        </authorList>
    </citation>
    <scope>NUCLEOTIDE SEQUENCE [LARGE SCALE GENOMIC DNA]</scope>
    <source>
        <strain evidence="2">KCTC 42423</strain>
    </source>
</reference>
<name>A0ABW5NF89_9FLAO</name>
<gene>
    <name evidence="1" type="ORF">ACFSTE_18675</name>
</gene>
<evidence type="ECO:0000313" key="2">
    <source>
        <dbReference type="Proteomes" id="UP001597459"/>
    </source>
</evidence>
<accession>A0ABW5NF89</accession>
<proteinExistence type="predicted"/>
<evidence type="ECO:0008006" key="3">
    <source>
        <dbReference type="Google" id="ProtNLM"/>
    </source>
</evidence>
<dbReference type="EMBL" id="JBHULX010000039">
    <property type="protein sequence ID" value="MFD2592869.1"/>
    <property type="molecule type" value="Genomic_DNA"/>
</dbReference>
<sequence length="114" mass="12699">MNTINVNLGCVVYTLTNHGIEARWVSKKNDSTEQGLGIGKRLTPVNESKKFEGTFEIIYHSTDGNTSPTLHLTIVFTAGFYELTWKHDGEITDIGLGLEHEVVLLSSYTEVISR</sequence>
<dbReference type="RefSeq" id="WP_378255032.1">
    <property type="nucleotide sequence ID" value="NZ_JBHSJV010000001.1"/>
</dbReference>